<organism evidence="7 8">
    <name type="scientific">Saguinus oedipus</name>
    <name type="common">Cotton-top tamarin</name>
    <name type="synonym">Oedipomidas oedipus</name>
    <dbReference type="NCBI Taxonomy" id="9490"/>
    <lineage>
        <taxon>Eukaryota</taxon>
        <taxon>Metazoa</taxon>
        <taxon>Chordata</taxon>
        <taxon>Craniata</taxon>
        <taxon>Vertebrata</taxon>
        <taxon>Euteleostomi</taxon>
        <taxon>Mammalia</taxon>
        <taxon>Eutheria</taxon>
        <taxon>Euarchontoglires</taxon>
        <taxon>Primates</taxon>
        <taxon>Haplorrhini</taxon>
        <taxon>Platyrrhini</taxon>
        <taxon>Cebidae</taxon>
        <taxon>Callitrichinae</taxon>
        <taxon>Saguinus</taxon>
    </lineage>
</organism>
<dbReference type="SUPFAM" id="SSF53822">
    <property type="entry name" value="Periplasmic binding protein-like I"/>
    <property type="match status" value="1"/>
</dbReference>
<gene>
    <name evidence="7" type="primary">NPR3_2</name>
    <name evidence="7" type="ORF">P7K49_004594</name>
</gene>
<evidence type="ECO:0000256" key="1">
    <source>
        <dbReference type="ARBA" id="ARBA00004370"/>
    </source>
</evidence>
<keyword evidence="8" id="KW-1185">Reference proteome</keyword>
<dbReference type="InterPro" id="IPR028082">
    <property type="entry name" value="Peripla_BP_I"/>
</dbReference>
<comment type="subcellular location">
    <subcellularLocation>
        <location evidence="1">Membrane</location>
    </subcellularLocation>
</comment>
<name>A0ABQ9W7V5_SAGOE</name>
<accession>A0ABQ9W7V5</accession>
<protein>
    <submittedName>
        <fullName evidence="7">Nitrogen permease regulator 3</fullName>
    </submittedName>
</protein>
<dbReference type="Pfam" id="PF01094">
    <property type="entry name" value="ANF_receptor"/>
    <property type="match status" value="1"/>
</dbReference>
<keyword evidence="4" id="KW-1133">Transmembrane helix</keyword>
<dbReference type="Gene3D" id="3.40.50.2300">
    <property type="match status" value="1"/>
</dbReference>
<evidence type="ECO:0000313" key="7">
    <source>
        <dbReference type="EMBL" id="KAK2117707.1"/>
    </source>
</evidence>
<sequence>MPLPVVIMCASSDTIRNIMLEAHRHGMTSGDYAFFNIELFNSSSYGDLKVTSHAVLVSEHPTGFTCLMAHWPEHDYGLAHTEASTVSGRGDKHDFEAKQAYSSLQTVTLLRTVKPEFEKFSMEVKSSVEKHGLNEEDYVSA</sequence>
<evidence type="ECO:0000256" key="3">
    <source>
        <dbReference type="ARBA" id="ARBA00022729"/>
    </source>
</evidence>
<comment type="caution">
    <text evidence="7">The sequence shown here is derived from an EMBL/GenBank/DDBJ whole genome shotgun (WGS) entry which is preliminary data.</text>
</comment>
<keyword evidence="2" id="KW-0812">Transmembrane</keyword>
<dbReference type="EMBL" id="JASSZA010000002">
    <property type="protein sequence ID" value="KAK2117707.1"/>
    <property type="molecule type" value="Genomic_DNA"/>
</dbReference>
<dbReference type="PANTHER" id="PTHR44755">
    <property type="entry name" value="NATRIURETIC PEPTIDE RECEPTOR 3-RELATED"/>
    <property type="match status" value="1"/>
</dbReference>
<evidence type="ECO:0000256" key="5">
    <source>
        <dbReference type="ARBA" id="ARBA00023136"/>
    </source>
</evidence>
<feature type="domain" description="Receptor ligand binding region" evidence="6">
    <location>
        <begin position="5"/>
        <end position="123"/>
    </location>
</feature>
<keyword evidence="3" id="KW-0732">Signal</keyword>
<reference evidence="7 8" key="1">
    <citation type="submission" date="2023-05" db="EMBL/GenBank/DDBJ databases">
        <title>B98-5 Cell Line De Novo Hybrid Assembly: An Optical Mapping Approach.</title>
        <authorList>
            <person name="Kananen K."/>
            <person name="Auerbach J.A."/>
            <person name="Kautto E."/>
            <person name="Blachly J.S."/>
        </authorList>
    </citation>
    <scope>NUCLEOTIDE SEQUENCE [LARGE SCALE GENOMIC DNA]</scope>
    <source>
        <strain evidence="7">B95-8</strain>
        <tissue evidence="7">Cell line</tissue>
    </source>
</reference>
<dbReference type="InterPro" id="IPR001828">
    <property type="entry name" value="ANF_lig-bd_rcpt"/>
</dbReference>
<keyword evidence="5" id="KW-0472">Membrane</keyword>
<dbReference type="InterPro" id="IPR052612">
    <property type="entry name" value="ANP_Clearance_Receptor"/>
</dbReference>
<evidence type="ECO:0000256" key="2">
    <source>
        <dbReference type="ARBA" id="ARBA00022692"/>
    </source>
</evidence>
<proteinExistence type="predicted"/>
<evidence type="ECO:0000313" key="8">
    <source>
        <dbReference type="Proteomes" id="UP001266305"/>
    </source>
</evidence>
<evidence type="ECO:0000259" key="6">
    <source>
        <dbReference type="Pfam" id="PF01094"/>
    </source>
</evidence>
<dbReference type="Proteomes" id="UP001266305">
    <property type="component" value="Unassembled WGS sequence"/>
</dbReference>
<evidence type="ECO:0000256" key="4">
    <source>
        <dbReference type="ARBA" id="ARBA00022989"/>
    </source>
</evidence>
<dbReference type="PANTHER" id="PTHR44755:SF1">
    <property type="entry name" value="ATRIAL NATRIURETIC PEPTIDE RECEPTOR 3"/>
    <property type="match status" value="1"/>
</dbReference>